<comment type="caution">
    <text evidence="6">The sequence shown here is derived from an EMBL/GenBank/DDBJ whole genome shotgun (WGS) entry which is preliminary data.</text>
</comment>
<gene>
    <name evidence="6" type="ORF">NHX12_020162</name>
</gene>
<dbReference type="Pfam" id="PF02191">
    <property type="entry name" value="OLF"/>
    <property type="match status" value="1"/>
</dbReference>
<dbReference type="GO" id="GO:0007165">
    <property type="term" value="P:signal transduction"/>
    <property type="evidence" value="ECO:0007669"/>
    <property type="project" value="TreeGrafter"/>
</dbReference>
<evidence type="ECO:0000313" key="7">
    <source>
        <dbReference type="Proteomes" id="UP001148018"/>
    </source>
</evidence>
<comment type="caution">
    <text evidence="3">Lacks conserved residue(s) required for the propagation of feature annotation.</text>
</comment>
<proteinExistence type="predicted"/>
<evidence type="ECO:0000256" key="4">
    <source>
        <dbReference type="SAM" id="SignalP"/>
    </source>
</evidence>
<dbReference type="PANTHER" id="PTHR23192:SF7">
    <property type="entry name" value="OLFACTOMEDIN-4"/>
    <property type="match status" value="1"/>
</dbReference>
<evidence type="ECO:0000256" key="1">
    <source>
        <dbReference type="ARBA" id="ARBA00004613"/>
    </source>
</evidence>
<dbReference type="EMBL" id="JANIIK010000035">
    <property type="protein sequence ID" value="KAJ3613919.1"/>
    <property type="molecule type" value="Genomic_DNA"/>
</dbReference>
<feature type="domain" description="Olfactomedin-like" evidence="5">
    <location>
        <begin position="192"/>
        <end position="454"/>
    </location>
</feature>
<dbReference type="InterPro" id="IPR003112">
    <property type="entry name" value="Olfac-like_dom"/>
</dbReference>
<dbReference type="PANTHER" id="PTHR23192">
    <property type="entry name" value="OLFACTOMEDIN-RELATED"/>
    <property type="match status" value="1"/>
</dbReference>
<dbReference type="InterPro" id="IPR050605">
    <property type="entry name" value="Olfactomedin-like_domain"/>
</dbReference>
<reference evidence="6" key="1">
    <citation type="submission" date="2022-07" db="EMBL/GenBank/DDBJ databases">
        <title>Chromosome-level genome of Muraenolepis orangiensis.</title>
        <authorList>
            <person name="Kim J."/>
        </authorList>
    </citation>
    <scope>NUCLEOTIDE SEQUENCE</scope>
    <source>
        <strain evidence="6">KU_S4_2022</strain>
        <tissue evidence="6">Muscle</tissue>
    </source>
</reference>
<dbReference type="Proteomes" id="UP001148018">
    <property type="component" value="Unassembled WGS sequence"/>
</dbReference>
<sequence length="454" mass="51758">MLLISPLLILLSGAATAWQSMEGWETANVTASEGQSQCVCSAYLPDTNLPVGRVEHMQQVSQELMLELNIQITKMTGYKAKLEVFLGELKNLTVRVATLDHDQYIKLDFELLRIELREFEALVTQLKETLNVTSPMFDSLHDEIRNMTLIVNQLESYDKSNLEVIRIEFAKLQRKLEDCQTEGNIHRPNVGNCDHKGLASVRGPMAIQVNAHLNPNFKYGGWGKDSKPVRGYESMYWYGGYSTPSVYEFYLYSDYNKLLLRSSLTHHGLPQGYEGVGNDYIIHGNAVYYQTAGSPPRMTKLNLTDSSYSHRVLAKASERFPYMYSPRQLVDFSADEKGLWVLYATEEAKGKIVIAKLDEKSFGVESVWTTGAFRPSTGNAFMACGVMYATRPRDVSTEEVFYSYDTNTGQEKYLRVPLHKFQENFANLHYNPVDQKLYMYSGGYYMSYDVHFHS</sequence>
<accession>A0A9Q0EV11</accession>
<keyword evidence="7" id="KW-1185">Reference proteome</keyword>
<dbReference type="SMART" id="SM00284">
    <property type="entry name" value="OLF"/>
    <property type="match status" value="1"/>
</dbReference>
<feature type="chain" id="PRO_5040443464" description="Olfactomedin-like domain-containing protein" evidence="4">
    <location>
        <begin position="18"/>
        <end position="454"/>
    </location>
</feature>
<dbReference type="PROSITE" id="PS51132">
    <property type="entry name" value="OLF"/>
    <property type="match status" value="1"/>
</dbReference>
<evidence type="ECO:0000256" key="2">
    <source>
        <dbReference type="ARBA" id="ARBA00022525"/>
    </source>
</evidence>
<dbReference type="GO" id="GO:0005615">
    <property type="term" value="C:extracellular space"/>
    <property type="evidence" value="ECO:0007669"/>
    <property type="project" value="TreeGrafter"/>
</dbReference>
<evidence type="ECO:0000259" key="5">
    <source>
        <dbReference type="PROSITE" id="PS51132"/>
    </source>
</evidence>
<name>A0A9Q0EV11_9TELE</name>
<feature type="signal peptide" evidence="4">
    <location>
        <begin position="1"/>
        <end position="17"/>
    </location>
</feature>
<dbReference type="AlphaFoldDB" id="A0A9Q0EV11"/>
<evidence type="ECO:0000256" key="3">
    <source>
        <dbReference type="PROSITE-ProRule" id="PRU00446"/>
    </source>
</evidence>
<evidence type="ECO:0000313" key="6">
    <source>
        <dbReference type="EMBL" id="KAJ3613919.1"/>
    </source>
</evidence>
<protein>
    <recommendedName>
        <fullName evidence="5">Olfactomedin-like domain-containing protein</fullName>
    </recommendedName>
</protein>
<organism evidence="6 7">
    <name type="scientific">Muraenolepis orangiensis</name>
    <name type="common">Patagonian moray cod</name>
    <dbReference type="NCBI Taxonomy" id="630683"/>
    <lineage>
        <taxon>Eukaryota</taxon>
        <taxon>Metazoa</taxon>
        <taxon>Chordata</taxon>
        <taxon>Craniata</taxon>
        <taxon>Vertebrata</taxon>
        <taxon>Euteleostomi</taxon>
        <taxon>Actinopterygii</taxon>
        <taxon>Neopterygii</taxon>
        <taxon>Teleostei</taxon>
        <taxon>Neoteleostei</taxon>
        <taxon>Acanthomorphata</taxon>
        <taxon>Zeiogadaria</taxon>
        <taxon>Gadariae</taxon>
        <taxon>Gadiformes</taxon>
        <taxon>Muraenolepidoidei</taxon>
        <taxon>Muraenolepididae</taxon>
        <taxon>Muraenolepis</taxon>
    </lineage>
</organism>
<keyword evidence="2" id="KW-0964">Secreted</keyword>
<keyword evidence="4" id="KW-0732">Signal</keyword>
<dbReference type="OrthoDB" id="8626508at2759"/>
<comment type="subcellular location">
    <subcellularLocation>
        <location evidence="1">Secreted</location>
    </subcellularLocation>
</comment>